<sequence>MVKGSLPSLSELDVWTGTAFADTSGALRRKRAEIHWGSRRRRIGPHKEAGYTSAIANSEPEQIRTLQSGGVIYIHTRPIRCDRTDLKAAIRQVNRQHADRRRHNCAPRSVPIKPS</sequence>
<dbReference type="EMBL" id="CP000489">
    <property type="protein sequence ID" value="ABL68276.1"/>
    <property type="molecule type" value="Genomic_DNA"/>
</dbReference>
<organism evidence="2 3">
    <name type="scientific">Paracoccus denitrificans (strain Pd 1222)</name>
    <dbReference type="NCBI Taxonomy" id="318586"/>
    <lineage>
        <taxon>Bacteria</taxon>
        <taxon>Pseudomonadati</taxon>
        <taxon>Pseudomonadota</taxon>
        <taxon>Alphaproteobacteria</taxon>
        <taxon>Rhodobacterales</taxon>
        <taxon>Paracoccaceae</taxon>
        <taxon>Paracoccus</taxon>
    </lineage>
</organism>
<dbReference type="HOGENOM" id="CLU_2106617_0_0_5"/>
<dbReference type="STRING" id="318586.Pden_0159"/>
<evidence type="ECO:0000313" key="3">
    <source>
        <dbReference type="Proteomes" id="UP000000361"/>
    </source>
</evidence>
<dbReference type="KEGG" id="pde:Pden_0159"/>
<name>A1AYD2_PARDP</name>
<protein>
    <submittedName>
        <fullName evidence="2">Uncharacterized protein</fullName>
    </submittedName>
</protein>
<evidence type="ECO:0000313" key="2">
    <source>
        <dbReference type="EMBL" id="ABL68276.1"/>
    </source>
</evidence>
<dbReference type="EnsemblBacteria" id="ABL68276">
    <property type="protein sequence ID" value="ABL68276"/>
    <property type="gene ID" value="Pden_0159"/>
</dbReference>
<dbReference type="AlphaFoldDB" id="A1AYD2"/>
<feature type="region of interest" description="Disordered" evidence="1">
    <location>
        <begin position="93"/>
        <end position="115"/>
    </location>
</feature>
<keyword evidence="3" id="KW-1185">Reference proteome</keyword>
<gene>
    <name evidence="2" type="ordered locus">Pden_0159</name>
</gene>
<proteinExistence type="predicted"/>
<reference evidence="3" key="1">
    <citation type="submission" date="2006-12" db="EMBL/GenBank/DDBJ databases">
        <title>Complete sequence of chromosome 1 of Paracoccus denitrificans PD1222.</title>
        <authorList>
            <person name="Copeland A."/>
            <person name="Lucas S."/>
            <person name="Lapidus A."/>
            <person name="Barry K."/>
            <person name="Detter J.C."/>
            <person name="Glavina del Rio T."/>
            <person name="Hammon N."/>
            <person name="Israni S."/>
            <person name="Dalin E."/>
            <person name="Tice H."/>
            <person name="Pitluck S."/>
            <person name="Munk A.C."/>
            <person name="Brettin T."/>
            <person name="Bruce D."/>
            <person name="Han C."/>
            <person name="Tapia R."/>
            <person name="Gilna P."/>
            <person name="Schmutz J."/>
            <person name="Larimer F."/>
            <person name="Land M."/>
            <person name="Hauser L."/>
            <person name="Kyrpides N."/>
            <person name="Lykidis A."/>
            <person name="Spiro S."/>
            <person name="Richardson D.J."/>
            <person name="Moir J.W.B."/>
            <person name="Ferguson S.J."/>
            <person name="van Spanning R.J.M."/>
            <person name="Richardson P."/>
        </authorList>
    </citation>
    <scope>NUCLEOTIDE SEQUENCE [LARGE SCALE GENOMIC DNA]</scope>
    <source>
        <strain evidence="3">Pd 1222</strain>
    </source>
</reference>
<dbReference type="Proteomes" id="UP000000361">
    <property type="component" value="Chromosome 1"/>
</dbReference>
<accession>A1AYD2</accession>
<evidence type="ECO:0000256" key="1">
    <source>
        <dbReference type="SAM" id="MobiDB-lite"/>
    </source>
</evidence>